<gene>
    <name evidence="11" type="ORF">cyc_05711</name>
</gene>
<dbReference type="PROSITE" id="PS51257">
    <property type="entry name" value="PROKAR_LIPOPROTEIN"/>
    <property type="match status" value="1"/>
</dbReference>
<dbReference type="InterPro" id="IPR045900">
    <property type="entry name" value="Peroxisomal_Ade_carrier"/>
</dbReference>
<proteinExistence type="inferred from homology"/>
<dbReference type="PANTHER" id="PTHR46650:SF1">
    <property type="entry name" value="PEROXISOMAL ADENINE NUCLEOTIDE TRANSPORTER 1"/>
    <property type="match status" value="1"/>
</dbReference>
<dbReference type="Gene3D" id="1.50.40.10">
    <property type="entry name" value="Mitochondrial carrier domain"/>
    <property type="match status" value="2"/>
</dbReference>
<dbReference type="InParanoid" id="A0A1D3D7W7"/>
<dbReference type="VEuPathDB" id="ToxoDB:cyc_05711"/>
<dbReference type="EMBL" id="JROU02000351">
    <property type="protein sequence ID" value="OEH79531.1"/>
    <property type="molecule type" value="Genomic_DNA"/>
</dbReference>
<keyword evidence="4 9" id="KW-0812">Transmembrane</keyword>
<evidence type="ECO:0000256" key="4">
    <source>
        <dbReference type="ARBA" id="ARBA00022692"/>
    </source>
</evidence>
<evidence type="ECO:0000256" key="7">
    <source>
        <dbReference type="ARBA" id="ARBA00023136"/>
    </source>
</evidence>
<evidence type="ECO:0000256" key="3">
    <source>
        <dbReference type="ARBA" id="ARBA00022448"/>
    </source>
</evidence>
<evidence type="ECO:0000313" key="12">
    <source>
        <dbReference type="Proteomes" id="UP000095192"/>
    </source>
</evidence>
<dbReference type="GO" id="GO:0006635">
    <property type="term" value="P:fatty acid beta-oxidation"/>
    <property type="evidence" value="ECO:0007669"/>
    <property type="project" value="InterPro"/>
</dbReference>
<reference evidence="11 12" key="1">
    <citation type="journal article" date="2016" name="BMC Genomics">
        <title>Comparative genomics reveals Cyclospora cayetanensis possesses coccidia-like metabolism and invasion components but unique surface antigens.</title>
        <authorList>
            <person name="Liu S."/>
            <person name="Wang L."/>
            <person name="Zheng H."/>
            <person name="Xu Z."/>
            <person name="Roellig D.M."/>
            <person name="Li N."/>
            <person name="Frace M.A."/>
            <person name="Tang K."/>
            <person name="Arrowood M.J."/>
            <person name="Moss D.M."/>
            <person name="Zhang L."/>
            <person name="Feng Y."/>
            <person name="Xiao L."/>
        </authorList>
    </citation>
    <scope>NUCLEOTIDE SEQUENCE [LARGE SCALE GENOMIC DNA]</scope>
    <source>
        <strain evidence="11 12">CHN_HEN01</strain>
    </source>
</reference>
<evidence type="ECO:0000256" key="9">
    <source>
        <dbReference type="PROSITE-ProRule" id="PRU00282"/>
    </source>
</evidence>
<keyword evidence="12" id="KW-1185">Reference proteome</keyword>
<evidence type="ECO:0000313" key="11">
    <source>
        <dbReference type="EMBL" id="OEH79531.1"/>
    </source>
</evidence>
<dbReference type="GO" id="GO:0016740">
    <property type="term" value="F:transferase activity"/>
    <property type="evidence" value="ECO:0007669"/>
    <property type="project" value="UniProtKB-KW"/>
</dbReference>
<comment type="caution">
    <text evidence="11">The sequence shown here is derived from an EMBL/GenBank/DDBJ whole genome shotgun (WGS) entry which is preliminary data.</text>
</comment>
<dbReference type="GO" id="GO:0005778">
    <property type="term" value="C:peroxisomal membrane"/>
    <property type="evidence" value="ECO:0007669"/>
    <property type="project" value="UniProtKB-SubCell"/>
</dbReference>
<evidence type="ECO:0000256" key="5">
    <source>
        <dbReference type="ARBA" id="ARBA00022737"/>
    </source>
</evidence>
<keyword evidence="7 9" id="KW-0472">Membrane</keyword>
<sequence>MSKSLVAATSGALAACASTVAVFPLDTLLVHHQASVSKQPRTLLQHQQKRHRSVLQALIDALQELLQQEDAASVAGSTPKTRRHKSTLTDLVNRISRLYSGLGIKLAEQVARNFVYFYLYQALKSRAAKRFGSLGTAGTLLMAVLAALGTQLLTAPLDVTSTHAQLCRLPLRTIFLRILRTEGPWGFYRGFGAALCLCANPAITNATFDSLKLWLQMVNLLRSRRFMDPITDDDTPVERFGQVLPPLTALQSFLLGAISKAFATVATYPYIRAKVLPIVNARLYRALSGKGYARGEWGEEDDRGWLAESDAIVWRLDRNPYCP</sequence>
<name>A0A1D3D7W7_9EIME</name>
<dbReference type="AlphaFoldDB" id="A0A1D3D7W7"/>
<comment type="subcellular location">
    <subcellularLocation>
        <location evidence="1">Peroxisome membrane</location>
        <topology evidence="1">Multi-pass membrane protein</topology>
    </subcellularLocation>
</comment>
<dbReference type="InterPro" id="IPR018108">
    <property type="entry name" value="MCP_transmembrane"/>
</dbReference>
<dbReference type="GO" id="GO:0007031">
    <property type="term" value="P:peroxisome organization"/>
    <property type="evidence" value="ECO:0007669"/>
    <property type="project" value="TreeGrafter"/>
</dbReference>
<dbReference type="Pfam" id="PF00153">
    <property type="entry name" value="Mito_carr"/>
    <property type="match status" value="1"/>
</dbReference>
<evidence type="ECO:0000256" key="10">
    <source>
        <dbReference type="RuleBase" id="RU000488"/>
    </source>
</evidence>
<evidence type="ECO:0000256" key="8">
    <source>
        <dbReference type="ARBA" id="ARBA00023140"/>
    </source>
</evidence>
<accession>A0A1D3D7W7</accession>
<dbReference type="PANTHER" id="PTHR46650">
    <property type="entry name" value="PEROXISOMAL ADENINE NUCLEOTIDE TRANSPORTER 1"/>
    <property type="match status" value="1"/>
</dbReference>
<keyword evidence="8" id="KW-0576">Peroxisome</keyword>
<protein>
    <submittedName>
        <fullName evidence="11">Methionyl-tRNA formyltransferase</fullName>
    </submittedName>
</protein>
<keyword evidence="6" id="KW-1133">Transmembrane helix</keyword>
<keyword evidence="3 10" id="KW-0813">Transport</keyword>
<evidence type="ECO:0000256" key="1">
    <source>
        <dbReference type="ARBA" id="ARBA00004585"/>
    </source>
</evidence>
<dbReference type="GO" id="GO:0015217">
    <property type="term" value="F:ADP transmembrane transporter activity"/>
    <property type="evidence" value="ECO:0007669"/>
    <property type="project" value="InterPro"/>
</dbReference>
<dbReference type="GO" id="GO:0005347">
    <property type="term" value="F:ATP transmembrane transporter activity"/>
    <property type="evidence" value="ECO:0007669"/>
    <property type="project" value="InterPro"/>
</dbReference>
<dbReference type="SUPFAM" id="SSF103506">
    <property type="entry name" value="Mitochondrial carrier"/>
    <property type="match status" value="1"/>
</dbReference>
<dbReference type="VEuPathDB" id="ToxoDB:LOC34622021"/>
<dbReference type="InterPro" id="IPR023395">
    <property type="entry name" value="MCP_dom_sf"/>
</dbReference>
<dbReference type="PROSITE" id="PS50920">
    <property type="entry name" value="SOLCAR"/>
    <property type="match status" value="1"/>
</dbReference>
<keyword evidence="5" id="KW-0677">Repeat</keyword>
<dbReference type="Proteomes" id="UP000095192">
    <property type="component" value="Unassembled WGS sequence"/>
</dbReference>
<organism evidence="11 12">
    <name type="scientific">Cyclospora cayetanensis</name>
    <dbReference type="NCBI Taxonomy" id="88456"/>
    <lineage>
        <taxon>Eukaryota</taxon>
        <taxon>Sar</taxon>
        <taxon>Alveolata</taxon>
        <taxon>Apicomplexa</taxon>
        <taxon>Conoidasida</taxon>
        <taxon>Coccidia</taxon>
        <taxon>Eucoccidiorida</taxon>
        <taxon>Eimeriorina</taxon>
        <taxon>Eimeriidae</taxon>
        <taxon>Cyclospora</taxon>
    </lineage>
</organism>
<feature type="repeat" description="Solcar" evidence="9">
    <location>
        <begin position="134"/>
        <end position="214"/>
    </location>
</feature>
<evidence type="ECO:0000256" key="6">
    <source>
        <dbReference type="ARBA" id="ARBA00022989"/>
    </source>
</evidence>
<comment type="similarity">
    <text evidence="2 10">Belongs to the mitochondrial carrier (TC 2.A.29) family.</text>
</comment>
<evidence type="ECO:0000256" key="2">
    <source>
        <dbReference type="ARBA" id="ARBA00006375"/>
    </source>
</evidence>